<dbReference type="Gene3D" id="1.10.287.1260">
    <property type="match status" value="2"/>
</dbReference>
<dbReference type="EMBL" id="JAFMYW010000005">
    <property type="protein sequence ID" value="MBO0950475.1"/>
    <property type="molecule type" value="Genomic_DNA"/>
</dbReference>
<keyword evidence="1" id="KW-1133">Transmembrane helix</keyword>
<feature type="transmembrane region" description="Helical" evidence="1">
    <location>
        <begin position="30"/>
        <end position="51"/>
    </location>
</feature>
<evidence type="ECO:0000313" key="2">
    <source>
        <dbReference type="EMBL" id="MBO0950475.1"/>
    </source>
</evidence>
<keyword evidence="3" id="KW-1185">Reference proteome</keyword>
<accession>A0ABS3JKF4</accession>
<evidence type="ECO:0000313" key="3">
    <source>
        <dbReference type="Proteomes" id="UP000664628"/>
    </source>
</evidence>
<organism evidence="2 3">
    <name type="scientific">Fibrella forsythiae</name>
    <dbReference type="NCBI Taxonomy" id="2817061"/>
    <lineage>
        <taxon>Bacteria</taxon>
        <taxon>Pseudomonadati</taxon>
        <taxon>Bacteroidota</taxon>
        <taxon>Cytophagia</taxon>
        <taxon>Cytophagales</taxon>
        <taxon>Spirosomataceae</taxon>
        <taxon>Fibrella</taxon>
    </lineage>
</organism>
<keyword evidence="1" id="KW-0472">Membrane</keyword>
<feature type="transmembrane region" description="Helical" evidence="1">
    <location>
        <begin position="160"/>
        <end position="179"/>
    </location>
</feature>
<gene>
    <name evidence="2" type="ORF">J2I46_17900</name>
</gene>
<feature type="transmembrane region" description="Helical" evidence="1">
    <location>
        <begin position="89"/>
        <end position="115"/>
    </location>
</feature>
<dbReference type="InterPro" id="IPR008910">
    <property type="entry name" value="MSC_TM_helix"/>
</dbReference>
<dbReference type="RefSeq" id="WP_207330424.1">
    <property type="nucleotide sequence ID" value="NZ_JAFMYW010000005.1"/>
</dbReference>
<dbReference type="InterPro" id="IPR045275">
    <property type="entry name" value="MscS_archaea/bacteria_type"/>
</dbReference>
<dbReference type="PANTHER" id="PTHR30221:SF1">
    <property type="entry name" value="SMALL-CONDUCTANCE MECHANOSENSITIVE CHANNEL"/>
    <property type="match status" value="1"/>
</dbReference>
<comment type="caution">
    <text evidence="2">The sequence shown here is derived from an EMBL/GenBank/DDBJ whole genome shotgun (WGS) entry which is preliminary data.</text>
</comment>
<protein>
    <submittedName>
        <fullName evidence="2">Mechanosensitive ion channel</fullName>
    </submittedName>
</protein>
<dbReference type="PANTHER" id="PTHR30221">
    <property type="entry name" value="SMALL-CONDUCTANCE MECHANOSENSITIVE CHANNEL"/>
    <property type="match status" value="1"/>
</dbReference>
<sequence length="277" mass="29898">MAPELPNITEILINTFQTLITQFINFVPKFIGAGVVLAIGVLVAKMLAAVVQRVLKSAGFDRFGDKLNEIDLIRQLQTEIKLSEIVAKVLYYFVLLVFITAATETLGIAAITGMVTSLVNFIPKLIAAAIMLQVGVLVADVLKRGVVSLCASFGISSGRLLGMVVFFFFLIITIISALGQAGINTELLESSFNLLIGGVFLAFAVGYGLASRDVMANILSSFYSKNKFKEGQTIRLEGITGQIILVDSTSLTLQTGESTTTIPMQMLQTKTVEFLDK</sequence>
<proteinExistence type="predicted"/>
<keyword evidence="1" id="KW-0812">Transmembrane</keyword>
<reference evidence="2 3" key="1">
    <citation type="submission" date="2021-03" db="EMBL/GenBank/DDBJ databases">
        <title>Fibrella sp. HMF5405 genome sequencing and assembly.</title>
        <authorList>
            <person name="Kang H."/>
            <person name="Kim H."/>
            <person name="Bae S."/>
            <person name="Joh K."/>
        </authorList>
    </citation>
    <scope>NUCLEOTIDE SEQUENCE [LARGE SCALE GENOMIC DNA]</scope>
    <source>
        <strain evidence="2 3">HMF5405</strain>
    </source>
</reference>
<dbReference type="Pfam" id="PF05552">
    <property type="entry name" value="MS_channel_1st_1"/>
    <property type="match status" value="2"/>
</dbReference>
<name>A0ABS3JKF4_9BACT</name>
<dbReference type="Proteomes" id="UP000664628">
    <property type="component" value="Unassembled WGS sequence"/>
</dbReference>
<feature type="transmembrane region" description="Helical" evidence="1">
    <location>
        <begin position="191"/>
        <end position="210"/>
    </location>
</feature>
<feature type="transmembrane region" description="Helical" evidence="1">
    <location>
        <begin position="121"/>
        <end position="139"/>
    </location>
</feature>
<evidence type="ECO:0000256" key="1">
    <source>
        <dbReference type="SAM" id="Phobius"/>
    </source>
</evidence>